<dbReference type="PANTHER" id="PTHR30290">
    <property type="entry name" value="PERIPLASMIC BINDING COMPONENT OF ABC TRANSPORTER"/>
    <property type="match status" value="1"/>
</dbReference>
<feature type="domain" description="Solute-binding protein family 5" evidence="4">
    <location>
        <begin position="108"/>
        <end position="469"/>
    </location>
</feature>
<keyword evidence="3" id="KW-0732">Signal</keyword>
<evidence type="ECO:0000313" key="6">
    <source>
        <dbReference type="Proteomes" id="UP001272097"/>
    </source>
</evidence>
<name>A0ABU4X5S5_9HYPH</name>
<proteinExistence type="inferred from homology"/>
<sequence length="550" mass="61880">MVYFTRHGKPMPKLFDGVAEEAQKGGVDRREFLTLASIFGASTAMAYSMLGTTAPAHAEETPQKGGILRIAHPVYAPKDPRINDLPDLGNIYRQFLEPLVKYTTEFTFEPRLLVSWETNEDATEYILHLRRGVKWNNGDDFTADDVTFNLLRWCERDAPGNTMASRMATLIDENTGKALEGGILKIDDHTVKLKLPKPDITIIPTFSDYPALVVHRDFEKNGSDLAAHPVGTGPFELVSFDVGKMAVLKRRTSGRWWGGEAYLDEVRFISYGADPSALQSAFESGEVDANYQTEVNYVATYDELGLIKHEAKTSATIVCRTHVAAKPYDDRRVRNALQLAVDNNVVLQTAYNGYGTVAANYHVAPLHPEYYPIPEKKRDVEAAKRLMTEAGQIDFEHDITTPDGDWWKDTGDVIAAQLREAGFKVKRTVVPGASFWDNWLKYPLSVTNWNHRPLAVQNLVLAYRSGAAWNESGWSNSKFDEKLDKALTLPDPLKRKALMEDIETLLQDSGIIIQPYWVSLFNHSTKHVRGYEMHPAFEIDLGKVWLNRAS</sequence>
<evidence type="ECO:0000259" key="4">
    <source>
        <dbReference type="Pfam" id="PF00496"/>
    </source>
</evidence>
<dbReference type="Gene3D" id="3.10.105.10">
    <property type="entry name" value="Dipeptide-binding Protein, Domain 3"/>
    <property type="match status" value="1"/>
</dbReference>
<reference evidence="5 6" key="1">
    <citation type="submission" date="2023-08" db="EMBL/GenBank/DDBJ databases">
        <title>Implementing the SeqCode for naming new Mesorhizobium species isolated from Vachellia karroo root nodules.</title>
        <authorList>
            <person name="Van Lill M."/>
        </authorList>
    </citation>
    <scope>NUCLEOTIDE SEQUENCE [LARGE SCALE GENOMIC DNA]</scope>
    <source>
        <strain evidence="5 6">VK3E</strain>
    </source>
</reference>
<accession>A0ABU4X5S5</accession>
<dbReference type="Gene3D" id="3.40.190.10">
    <property type="entry name" value="Periplasmic binding protein-like II"/>
    <property type="match status" value="1"/>
</dbReference>
<comment type="similarity">
    <text evidence="2">Belongs to the bacterial solute-binding protein 5 family.</text>
</comment>
<evidence type="ECO:0000256" key="1">
    <source>
        <dbReference type="ARBA" id="ARBA00004418"/>
    </source>
</evidence>
<gene>
    <name evidence="5" type="ORF">RFM51_26040</name>
</gene>
<keyword evidence="6" id="KW-1185">Reference proteome</keyword>
<dbReference type="CDD" id="cd08503">
    <property type="entry name" value="PBP2_NikA_DppA_OppA_like_17"/>
    <property type="match status" value="1"/>
</dbReference>
<comment type="subcellular location">
    <subcellularLocation>
        <location evidence="1">Periplasm</location>
    </subcellularLocation>
</comment>
<comment type="caution">
    <text evidence="5">The sequence shown here is derived from an EMBL/GenBank/DDBJ whole genome shotgun (WGS) entry which is preliminary data.</text>
</comment>
<organism evidence="5 6">
    <name type="scientific">Mesorhizobium australafricanum</name>
    <dbReference type="NCBI Taxonomy" id="3072311"/>
    <lineage>
        <taxon>Bacteria</taxon>
        <taxon>Pseudomonadati</taxon>
        <taxon>Pseudomonadota</taxon>
        <taxon>Alphaproteobacteria</taxon>
        <taxon>Hyphomicrobiales</taxon>
        <taxon>Phyllobacteriaceae</taxon>
        <taxon>Mesorhizobium</taxon>
    </lineage>
</organism>
<evidence type="ECO:0000313" key="5">
    <source>
        <dbReference type="EMBL" id="MDX8443046.1"/>
    </source>
</evidence>
<protein>
    <submittedName>
        <fullName evidence="5">ABC transporter substrate-binding protein</fullName>
    </submittedName>
</protein>
<dbReference type="Pfam" id="PF00496">
    <property type="entry name" value="SBP_bac_5"/>
    <property type="match status" value="1"/>
</dbReference>
<dbReference type="PANTHER" id="PTHR30290:SF38">
    <property type="entry name" value="D,D-DIPEPTIDE-BINDING PERIPLASMIC PROTEIN DDPA-RELATED"/>
    <property type="match status" value="1"/>
</dbReference>
<evidence type="ECO:0000256" key="2">
    <source>
        <dbReference type="ARBA" id="ARBA00005695"/>
    </source>
</evidence>
<dbReference type="SUPFAM" id="SSF53850">
    <property type="entry name" value="Periplasmic binding protein-like II"/>
    <property type="match status" value="1"/>
</dbReference>
<dbReference type="InterPro" id="IPR039424">
    <property type="entry name" value="SBP_5"/>
</dbReference>
<dbReference type="InterPro" id="IPR006311">
    <property type="entry name" value="TAT_signal"/>
</dbReference>
<dbReference type="RefSeq" id="WP_320217043.1">
    <property type="nucleotide sequence ID" value="NZ_JAVIIS010000052.1"/>
</dbReference>
<dbReference type="PROSITE" id="PS51318">
    <property type="entry name" value="TAT"/>
    <property type="match status" value="1"/>
</dbReference>
<evidence type="ECO:0000256" key="3">
    <source>
        <dbReference type="ARBA" id="ARBA00022729"/>
    </source>
</evidence>
<dbReference type="EMBL" id="JAVIIS010000052">
    <property type="protein sequence ID" value="MDX8443046.1"/>
    <property type="molecule type" value="Genomic_DNA"/>
</dbReference>
<dbReference type="PIRSF" id="PIRSF002741">
    <property type="entry name" value="MppA"/>
    <property type="match status" value="1"/>
</dbReference>
<dbReference type="InterPro" id="IPR030678">
    <property type="entry name" value="Peptide/Ni-bd"/>
</dbReference>
<dbReference type="Proteomes" id="UP001272097">
    <property type="component" value="Unassembled WGS sequence"/>
</dbReference>
<dbReference type="InterPro" id="IPR000914">
    <property type="entry name" value="SBP_5_dom"/>
</dbReference>